<organism evidence="1 2">
    <name type="scientific">Ventrimonas faecis</name>
    <dbReference type="NCBI Taxonomy" id="3133170"/>
    <lineage>
        <taxon>Bacteria</taxon>
        <taxon>Bacillati</taxon>
        <taxon>Bacillota</taxon>
        <taxon>Clostridia</taxon>
        <taxon>Lachnospirales</taxon>
        <taxon>Lachnospiraceae</taxon>
        <taxon>Ventrimonas</taxon>
    </lineage>
</organism>
<evidence type="ECO:0000313" key="2">
    <source>
        <dbReference type="Proteomes" id="UP001437460"/>
    </source>
</evidence>
<evidence type="ECO:0000313" key="1">
    <source>
        <dbReference type="EMBL" id="MEQ2561702.1"/>
    </source>
</evidence>
<proteinExistence type="predicted"/>
<sequence>MFRKKNTGGYVLKLSPQGPKMRFKSEKEANEYLAKLKEKNAKYRNNENA</sequence>
<dbReference type="EMBL" id="JBBMFJ010000001">
    <property type="protein sequence ID" value="MEQ2561702.1"/>
    <property type="molecule type" value="Genomic_DNA"/>
</dbReference>
<keyword evidence="2" id="KW-1185">Reference proteome</keyword>
<dbReference type="Proteomes" id="UP001437460">
    <property type="component" value="Unassembled WGS sequence"/>
</dbReference>
<reference evidence="1 2" key="1">
    <citation type="submission" date="2024-03" db="EMBL/GenBank/DDBJ databases">
        <title>Human intestinal bacterial collection.</title>
        <authorList>
            <person name="Pauvert C."/>
            <person name="Hitch T.C.A."/>
            <person name="Clavel T."/>
        </authorList>
    </citation>
    <scope>NUCLEOTIDE SEQUENCE [LARGE SCALE GENOMIC DNA]</scope>
    <source>
        <strain evidence="1 2">CLA-AP-H27</strain>
    </source>
</reference>
<protein>
    <submittedName>
        <fullName evidence="1">Uncharacterized protein</fullName>
    </submittedName>
</protein>
<dbReference type="RefSeq" id="WP_177292278.1">
    <property type="nucleotide sequence ID" value="NZ_JBBMFJ010000001.1"/>
</dbReference>
<name>A0ABV1HHB3_9FIRM</name>
<accession>A0ABV1HHB3</accession>
<gene>
    <name evidence="1" type="ORF">WMO41_00670</name>
</gene>
<comment type="caution">
    <text evidence="1">The sequence shown here is derived from an EMBL/GenBank/DDBJ whole genome shotgun (WGS) entry which is preliminary data.</text>
</comment>